<evidence type="ECO:0000256" key="7">
    <source>
        <dbReference type="ARBA" id="ARBA00023136"/>
    </source>
</evidence>
<reference evidence="10" key="1">
    <citation type="submission" date="2018-07" db="EMBL/GenBank/DDBJ databases">
        <title>Genome assembly of strain Ka43.</title>
        <authorList>
            <person name="Kukolya J."/>
            <person name="Nagy I."/>
            <person name="Horvath B."/>
            <person name="Toth A."/>
        </authorList>
    </citation>
    <scope>NUCLEOTIDE SEQUENCE</scope>
    <source>
        <strain evidence="10">KB43</strain>
    </source>
</reference>
<accession>A0A928V0P2</accession>
<evidence type="ECO:0000256" key="6">
    <source>
        <dbReference type="ARBA" id="ARBA00022989"/>
    </source>
</evidence>
<evidence type="ECO:0000256" key="4">
    <source>
        <dbReference type="ARBA" id="ARBA00022519"/>
    </source>
</evidence>
<dbReference type="PANTHER" id="PTHR30574:SF1">
    <property type="entry name" value="SULPHUR TRANSPORT DOMAIN-CONTAINING PROTEIN"/>
    <property type="match status" value="1"/>
</dbReference>
<feature type="transmembrane region" description="Helical" evidence="9">
    <location>
        <begin position="120"/>
        <end position="145"/>
    </location>
</feature>
<keyword evidence="3" id="KW-1003">Cell membrane</keyword>
<dbReference type="AlphaFoldDB" id="A0A928V0P2"/>
<protein>
    <submittedName>
        <fullName evidence="10">YeeE/YedE family protein</fullName>
    </submittedName>
</protein>
<comment type="similarity">
    <text evidence="8">Belongs to the TsuA/YedE (TC 9.B.102) family.</text>
</comment>
<dbReference type="RefSeq" id="WP_193907740.1">
    <property type="nucleotide sequence ID" value="NZ_PRDL01000001.1"/>
</dbReference>
<feature type="transmembrane region" description="Helical" evidence="9">
    <location>
        <begin position="39"/>
        <end position="57"/>
    </location>
</feature>
<sequence>MPSTFVLNKADYLRYTISLAVITLLIFFSWWLALHADDGRSLAFSLLAGGFFGVVLQRSRFCFFCVTREFIDERDSRGLLGIIVALVIGTLGYHILLSAMLPTPAPGRLPPDAHIGPVSWVLALAALVFGAGMSLSGSCISAHLYRLGEGSVASIAALIGAIGGFVLGFLTWNTLYLRVIQEAPVVWLPNHLGYAGSLLLQLGLLLAIAIVLMTLHRHKTFSVTEFSFRNLLLEQRWPVYVGGLFIGALGVLAYFRVAPLGVTAELGSLARTLGNKAELVPLRLEGLDTFSGCATVIKESILSNNGLFILALVLASFAAAVSAKQFQPKRPGLIELLRNFAGGVLMGWGSMTALGCTVGTLLSGIMAAAVSGWVFAVFCITGLWLTWLVRKRFP</sequence>
<keyword evidence="11" id="KW-1185">Reference proteome</keyword>
<feature type="transmembrane region" description="Helical" evidence="9">
    <location>
        <begin position="12"/>
        <end position="33"/>
    </location>
</feature>
<feature type="transmembrane region" description="Helical" evidence="9">
    <location>
        <begin position="78"/>
        <end position="100"/>
    </location>
</feature>
<dbReference type="InterPro" id="IPR007272">
    <property type="entry name" value="Sulf_transp_TsuA/YedE"/>
</dbReference>
<evidence type="ECO:0000256" key="5">
    <source>
        <dbReference type="ARBA" id="ARBA00022692"/>
    </source>
</evidence>
<evidence type="ECO:0000256" key="3">
    <source>
        <dbReference type="ARBA" id="ARBA00022475"/>
    </source>
</evidence>
<dbReference type="GO" id="GO:0005886">
    <property type="term" value="C:plasma membrane"/>
    <property type="evidence" value="ECO:0007669"/>
    <property type="project" value="UniProtKB-SubCell"/>
</dbReference>
<evidence type="ECO:0000256" key="9">
    <source>
        <dbReference type="SAM" id="Phobius"/>
    </source>
</evidence>
<organism evidence="10 11">
    <name type="scientific">Cellvibrio polysaccharolyticus</name>
    <dbReference type="NCBI Taxonomy" id="2082724"/>
    <lineage>
        <taxon>Bacteria</taxon>
        <taxon>Pseudomonadati</taxon>
        <taxon>Pseudomonadota</taxon>
        <taxon>Gammaproteobacteria</taxon>
        <taxon>Cellvibrionales</taxon>
        <taxon>Cellvibrionaceae</taxon>
        <taxon>Cellvibrio</taxon>
    </lineage>
</organism>
<dbReference type="Pfam" id="PF04143">
    <property type="entry name" value="Sulf_transp"/>
    <property type="match status" value="1"/>
</dbReference>
<keyword evidence="6 9" id="KW-1133">Transmembrane helix</keyword>
<evidence type="ECO:0000256" key="2">
    <source>
        <dbReference type="ARBA" id="ARBA00022448"/>
    </source>
</evidence>
<comment type="subcellular location">
    <subcellularLocation>
        <location evidence="1">Cell inner membrane</location>
        <topology evidence="1">Multi-pass membrane protein</topology>
    </subcellularLocation>
</comment>
<proteinExistence type="inferred from homology"/>
<evidence type="ECO:0000256" key="1">
    <source>
        <dbReference type="ARBA" id="ARBA00004429"/>
    </source>
</evidence>
<gene>
    <name evidence="10" type="ORF">C4F51_05155</name>
</gene>
<dbReference type="EMBL" id="PRDL01000001">
    <property type="protein sequence ID" value="MBE8716573.1"/>
    <property type="molecule type" value="Genomic_DNA"/>
</dbReference>
<evidence type="ECO:0000256" key="8">
    <source>
        <dbReference type="ARBA" id="ARBA00035655"/>
    </source>
</evidence>
<evidence type="ECO:0000313" key="11">
    <source>
        <dbReference type="Proteomes" id="UP000652567"/>
    </source>
</evidence>
<feature type="transmembrane region" description="Helical" evidence="9">
    <location>
        <begin position="152"/>
        <end position="172"/>
    </location>
</feature>
<feature type="transmembrane region" description="Helical" evidence="9">
    <location>
        <begin position="344"/>
        <end position="366"/>
    </location>
</feature>
<feature type="transmembrane region" description="Helical" evidence="9">
    <location>
        <begin position="237"/>
        <end position="257"/>
    </location>
</feature>
<feature type="transmembrane region" description="Helical" evidence="9">
    <location>
        <begin position="372"/>
        <end position="389"/>
    </location>
</feature>
<evidence type="ECO:0000313" key="10">
    <source>
        <dbReference type="EMBL" id="MBE8716573.1"/>
    </source>
</evidence>
<keyword evidence="4" id="KW-0997">Cell inner membrane</keyword>
<dbReference type="PANTHER" id="PTHR30574">
    <property type="entry name" value="INNER MEMBRANE PROTEIN YEDE"/>
    <property type="match status" value="1"/>
</dbReference>
<feature type="transmembrane region" description="Helical" evidence="9">
    <location>
        <begin position="192"/>
        <end position="216"/>
    </location>
</feature>
<keyword evidence="5 9" id="KW-0812">Transmembrane</keyword>
<name>A0A928V0P2_9GAMM</name>
<comment type="caution">
    <text evidence="10">The sequence shown here is derived from an EMBL/GenBank/DDBJ whole genome shotgun (WGS) entry which is preliminary data.</text>
</comment>
<dbReference type="Proteomes" id="UP000652567">
    <property type="component" value="Unassembled WGS sequence"/>
</dbReference>
<keyword evidence="2" id="KW-0813">Transport</keyword>
<feature type="transmembrane region" description="Helical" evidence="9">
    <location>
        <begin position="306"/>
        <end position="323"/>
    </location>
</feature>
<keyword evidence="7 9" id="KW-0472">Membrane</keyword>